<evidence type="ECO:0000313" key="2">
    <source>
        <dbReference type="Proteomes" id="UP000828941"/>
    </source>
</evidence>
<organism evidence="1 2">
    <name type="scientific">Bauhinia variegata</name>
    <name type="common">Purple orchid tree</name>
    <name type="synonym">Phanera variegata</name>
    <dbReference type="NCBI Taxonomy" id="167791"/>
    <lineage>
        <taxon>Eukaryota</taxon>
        <taxon>Viridiplantae</taxon>
        <taxon>Streptophyta</taxon>
        <taxon>Embryophyta</taxon>
        <taxon>Tracheophyta</taxon>
        <taxon>Spermatophyta</taxon>
        <taxon>Magnoliopsida</taxon>
        <taxon>eudicotyledons</taxon>
        <taxon>Gunneridae</taxon>
        <taxon>Pentapetalae</taxon>
        <taxon>rosids</taxon>
        <taxon>fabids</taxon>
        <taxon>Fabales</taxon>
        <taxon>Fabaceae</taxon>
        <taxon>Cercidoideae</taxon>
        <taxon>Cercideae</taxon>
        <taxon>Bauhiniinae</taxon>
        <taxon>Bauhinia</taxon>
    </lineage>
</organism>
<dbReference type="EMBL" id="CM039432">
    <property type="protein sequence ID" value="KAI4332822.1"/>
    <property type="molecule type" value="Genomic_DNA"/>
</dbReference>
<dbReference type="Proteomes" id="UP000828941">
    <property type="component" value="Chromosome 7"/>
</dbReference>
<evidence type="ECO:0000313" key="1">
    <source>
        <dbReference type="EMBL" id="KAI4332822.1"/>
    </source>
</evidence>
<sequence length="359" mass="39881">MMQPRTRTQPPVRAVYEDFPVKAEMTENPEAHVLLVYLPGFIKERVRITYVNSSKTVRVTGEKPIGGNKWSRFNKEFPVLEDCEVEKLQGKFDKGILTITMPKKIPPQDAQKSPSPSKELVPEARKPEKAQEMLPPKSATDNKVEEPADKKSVDQLSALLNGTTNKQRPISDIDQQKATEEKGLRALIPLEPKRESKPQKGKEETEQKPTLMADARKQIDGRKNGQEQIEPKPTLVDSTRKVTGEQPLKGTEKERKEKYYEYPAKVAGPYSPPKSSEKEKETTGKAANDEGKQEEDMLDSVGKGIKDVSAAATMAVTKITEGTLKDEEKNLLVNMGAAVMVIAALGVYVSYKFVSSGKS</sequence>
<accession>A0ACB9NA93</accession>
<reference evidence="1 2" key="1">
    <citation type="journal article" date="2022" name="DNA Res.">
        <title>Chromosomal-level genome assembly of the orchid tree Bauhinia variegata (Leguminosae; Cercidoideae) supports the allotetraploid origin hypothesis of Bauhinia.</title>
        <authorList>
            <person name="Zhong Y."/>
            <person name="Chen Y."/>
            <person name="Zheng D."/>
            <person name="Pang J."/>
            <person name="Liu Y."/>
            <person name="Luo S."/>
            <person name="Meng S."/>
            <person name="Qian L."/>
            <person name="Wei D."/>
            <person name="Dai S."/>
            <person name="Zhou R."/>
        </authorList>
    </citation>
    <scope>NUCLEOTIDE SEQUENCE [LARGE SCALE GENOMIC DNA]</scope>
    <source>
        <strain evidence="1">BV-YZ2020</strain>
    </source>
</reference>
<keyword evidence="2" id="KW-1185">Reference proteome</keyword>
<comment type="caution">
    <text evidence="1">The sequence shown here is derived from an EMBL/GenBank/DDBJ whole genome shotgun (WGS) entry which is preliminary data.</text>
</comment>
<name>A0ACB9NA93_BAUVA</name>
<protein>
    <submittedName>
        <fullName evidence="1">Uncharacterized protein</fullName>
    </submittedName>
</protein>
<gene>
    <name evidence="1" type="ORF">L6164_017699</name>
</gene>
<proteinExistence type="predicted"/>